<reference evidence="2" key="1">
    <citation type="submission" date="2020-08" db="EMBL/GenBank/DDBJ databases">
        <title>Genome public.</title>
        <authorList>
            <person name="Liu C."/>
            <person name="Sun Q."/>
        </authorList>
    </citation>
    <scope>NUCLEOTIDE SEQUENCE</scope>
    <source>
        <strain evidence="2">NSJ-31</strain>
    </source>
</reference>
<dbReference type="Proteomes" id="UP000653127">
    <property type="component" value="Unassembled WGS sequence"/>
</dbReference>
<evidence type="ECO:0000313" key="3">
    <source>
        <dbReference type="Proteomes" id="UP000653127"/>
    </source>
</evidence>
<keyword evidence="3" id="KW-1185">Reference proteome</keyword>
<keyword evidence="1" id="KW-0472">Membrane</keyword>
<keyword evidence="1" id="KW-1133">Transmembrane helix</keyword>
<comment type="caution">
    <text evidence="2">The sequence shown here is derived from an EMBL/GenBank/DDBJ whole genome shotgun (WGS) entry which is preliminary data.</text>
</comment>
<dbReference type="RefSeq" id="WP_249283672.1">
    <property type="nucleotide sequence ID" value="NZ_JACRST010000028.1"/>
</dbReference>
<name>A0A926DYK7_9FIRM</name>
<organism evidence="2 3">
    <name type="scientific">Ligaoa zhengdingensis</name>
    <dbReference type="NCBI Taxonomy" id="2763658"/>
    <lineage>
        <taxon>Bacteria</taxon>
        <taxon>Bacillati</taxon>
        <taxon>Bacillota</taxon>
        <taxon>Clostridia</taxon>
        <taxon>Eubacteriales</taxon>
        <taxon>Oscillospiraceae</taxon>
        <taxon>Ligaoa</taxon>
    </lineage>
</organism>
<sequence>MKKECMFRRFLSVVLPIVFLMASVGYIVYRLLGERSYREKWKDYEDCGLI</sequence>
<proteinExistence type="predicted"/>
<accession>A0A926DYK7</accession>
<dbReference type="EMBL" id="JACRST010000028">
    <property type="protein sequence ID" value="MBC8547630.1"/>
    <property type="molecule type" value="Genomic_DNA"/>
</dbReference>
<evidence type="ECO:0000313" key="2">
    <source>
        <dbReference type="EMBL" id="MBC8547630.1"/>
    </source>
</evidence>
<feature type="transmembrane region" description="Helical" evidence="1">
    <location>
        <begin position="12"/>
        <end position="32"/>
    </location>
</feature>
<evidence type="ECO:0000256" key="1">
    <source>
        <dbReference type="SAM" id="Phobius"/>
    </source>
</evidence>
<gene>
    <name evidence="2" type="ORF">H8711_11910</name>
</gene>
<dbReference type="AlphaFoldDB" id="A0A926DYK7"/>
<keyword evidence="1" id="KW-0812">Transmembrane</keyword>
<protein>
    <submittedName>
        <fullName evidence="2">Uncharacterized protein</fullName>
    </submittedName>
</protein>